<proteinExistence type="predicted"/>
<keyword evidence="2" id="KW-1185">Reference proteome</keyword>
<comment type="caution">
    <text evidence="1">The sequence shown here is derived from an EMBL/GenBank/DDBJ whole genome shotgun (WGS) entry which is preliminary data.</text>
</comment>
<reference evidence="1 2" key="1">
    <citation type="submission" date="2024-01" db="EMBL/GenBank/DDBJ databases">
        <title>The complete chloroplast genome sequence of Lithospermum erythrorhizon: insights into the phylogenetic relationship among Boraginaceae species and the maternal lineages of purple gromwells.</title>
        <authorList>
            <person name="Okada T."/>
            <person name="Watanabe K."/>
        </authorList>
    </citation>
    <scope>NUCLEOTIDE SEQUENCE [LARGE SCALE GENOMIC DNA]</scope>
</reference>
<accession>A0AAV3PS22</accession>
<sequence>MTCAMKVSLMFLSLGQRDEQLSSYLELKTAIASIHDQVSPFSCSNGYSLVIKVRLQKVRNEVLVEEAVSISRNDFYRNDNNSNMSVSSDGFGSAKTWCGSSSSTSDSLMLPSASVHLFKSTPVPQSLHESVVAGVQSAAGNGNGHQGRALI</sequence>
<gene>
    <name evidence="1" type="ORF">LIER_12014</name>
</gene>
<protein>
    <submittedName>
        <fullName evidence="1">Uncharacterized protein</fullName>
    </submittedName>
</protein>
<dbReference type="AlphaFoldDB" id="A0AAV3PS22"/>
<organism evidence="1 2">
    <name type="scientific">Lithospermum erythrorhizon</name>
    <name type="common">Purple gromwell</name>
    <name type="synonym">Lithospermum officinale var. erythrorhizon</name>
    <dbReference type="NCBI Taxonomy" id="34254"/>
    <lineage>
        <taxon>Eukaryota</taxon>
        <taxon>Viridiplantae</taxon>
        <taxon>Streptophyta</taxon>
        <taxon>Embryophyta</taxon>
        <taxon>Tracheophyta</taxon>
        <taxon>Spermatophyta</taxon>
        <taxon>Magnoliopsida</taxon>
        <taxon>eudicotyledons</taxon>
        <taxon>Gunneridae</taxon>
        <taxon>Pentapetalae</taxon>
        <taxon>asterids</taxon>
        <taxon>lamiids</taxon>
        <taxon>Boraginales</taxon>
        <taxon>Boraginaceae</taxon>
        <taxon>Boraginoideae</taxon>
        <taxon>Lithospermeae</taxon>
        <taxon>Lithospermum</taxon>
    </lineage>
</organism>
<evidence type="ECO:0000313" key="2">
    <source>
        <dbReference type="Proteomes" id="UP001454036"/>
    </source>
</evidence>
<evidence type="ECO:0000313" key="1">
    <source>
        <dbReference type="EMBL" id="GAA0153883.1"/>
    </source>
</evidence>
<dbReference type="EMBL" id="BAABME010002275">
    <property type="protein sequence ID" value="GAA0153883.1"/>
    <property type="molecule type" value="Genomic_DNA"/>
</dbReference>
<name>A0AAV3PS22_LITER</name>
<dbReference type="Proteomes" id="UP001454036">
    <property type="component" value="Unassembled WGS sequence"/>
</dbReference>